<dbReference type="Proteomes" id="UP001057375">
    <property type="component" value="Unassembled WGS sequence"/>
</dbReference>
<organism evidence="2 3">
    <name type="scientific">Aduncisulcus paluster</name>
    <dbReference type="NCBI Taxonomy" id="2918883"/>
    <lineage>
        <taxon>Eukaryota</taxon>
        <taxon>Metamonada</taxon>
        <taxon>Carpediemonas-like organisms</taxon>
        <taxon>Aduncisulcus</taxon>
    </lineage>
</organism>
<dbReference type="EMBL" id="BQXS01010831">
    <property type="protein sequence ID" value="GKT34566.1"/>
    <property type="molecule type" value="Genomic_DNA"/>
</dbReference>
<name>A0ABQ5KRF3_9EUKA</name>
<evidence type="ECO:0000313" key="3">
    <source>
        <dbReference type="Proteomes" id="UP001057375"/>
    </source>
</evidence>
<comment type="caution">
    <text evidence="2">The sequence shown here is derived from an EMBL/GenBank/DDBJ whole genome shotgun (WGS) entry which is preliminary data.</text>
</comment>
<feature type="region of interest" description="Disordered" evidence="1">
    <location>
        <begin position="250"/>
        <end position="396"/>
    </location>
</feature>
<accession>A0ABQ5KRF3</accession>
<protein>
    <submittedName>
        <fullName evidence="2">Uncharacterized protein</fullName>
    </submittedName>
</protein>
<feature type="compositionally biased region" description="Low complexity" evidence="1">
    <location>
        <begin position="384"/>
        <end position="396"/>
    </location>
</feature>
<reference evidence="2" key="1">
    <citation type="submission" date="2022-03" db="EMBL/GenBank/DDBJ databases">
        <title>Draft genome sequence of Aduncisulcus paluster, a free-living microaerophilic Fornicata.</title>
        <authorList>
            <person name="Yuyama I."/>
            <person name="Kume K."/>
            <person name="Tamura T."/>
            <person name="Inagaki Y."/>
            <person name="Hashimoto T."/>
        </authorList>
    </citation>
    <scope>NUCLEOTIDE SEQUENCE</scope>
    <source>
        <strain evidence="2">NY0171</strain>
    </source>
</reference>
<feature type="compositionally biased region" description="Low complexity" evidence="1">
    <location>
        <begin position="319"/>
        <end position="328"/>
    </location>
</feature>
<evidence type="ECO:0000256" key="1">
    <source>
        <dbReference type="SAM" id="MobiDB-lite"/>
    </source>
</evidence>
<feature type="region of interest" description="Disordered" evidence="1">
    <location>
        <begin position="98"/>
        <end position="117"/>
    </location>
</feature>
<sequence>MGSVGHSCEKRTLSGYSKSSKVKDPSLWVALSNIRTDFSLSVALVGKESTKPMIHDAGIVEKILKQLFLDICATIDGKNLVCIPLSFFDDTDVQSQGFSGTKSHPVDKPPKTSTTPDDQFHAILKLLWEDFVRERWSSQPEIIYPSIVDTTVYSNPAETSGLCSSPKHTIESKRVVSHHGTQNRSPVAWEWDDDESLNERERERIQGIDHSDVHEFKSVSGYVTPSYITIKTKNPLDADILEKKLSEMPRKHHYQHSPQYNTGNTSVNKTSSSPSSSSSYVSPTSSGIVDESMSTFRTGMASPPSLSDSVVHPVKKASPKSTSFSPTSKNRRDAIVTSSDLMGKQRSTKSATKVQESADQPKVSSKILAHKMVSTDSGDKNKIDSPSSSTSLDSDCFVSPPVVVPTEKGRRKNEASGIFGRLKFKGKRGTIGTKGDRKAKIKTVDDSSSSSSSLFHTQSQFLSTHHSGFDHELHISHEPELERRFNVKKDTSLSGMFIQDFGYGDV</sequence>
<gene>
    <name evidence="2" type="ORF">ADUPG1_007899</name>
</gene>
<keyword evidence="3" id="KW-1185">Reference proteome</keyword>
<proteinExistence type="predicted"/>
<evidence type="ECO:0000313" key="2">
    <source>
        <dbReference type="EMBL" id="GKT34566.1"/>
    </source>
</evidence>
<feature type="compositionally biased region" description="Low complexity" evidence="1">
    <location>
        <begin position="264"/>
        <end position="286"/>
    </location>
</feature>
<feature type="compositionally biased region" description="Polar residues" evidence="1">
    <location>
        <begin position="348"/>
        <end position="358"/>
    </location>
</feature>